<reference evidence="1 2" key="1">
    <citation type="submission" date="2021-08" db="EMBL/GenBank/DDBJ databases">
        <authorList>
            <person name="Zhang D."/>
            <person name="Zhang A."/>
            <person name="Wang L."/>
        </authorList>
    </citation>
    <scope>NUCLEOTIDE SEQUENCE [LARGE SCALE GENOMIC DNA]</scope>
    <source>
        <strain evidence="1 2">WL0086</strain>
    </source>
</reference>
<evidence type="ECO:0000313" key="1">
    <source>
        <dbReference type="EMBL" id="WRQ87592.1"/>
    </source>
</evidence>
<dbReference type="EMBL" id="CP139781">
    <property type="protein sequence ID" value="WRQ87592.1"/>
    <property type="molecule type" value="Genomic_DNA"/>
</dbReference>
<name>A0ABZ1C8D3_9BACT</name>
<keyword evidence="2" id="KW-1185">Reference proteome</keyword>
<reference evidence="1 2" key="2">
    <citation type="submission" date="2023-12" db="EMBL/GenBank/DDBJ databases">
        <title>Description of an unclassified Opitutus bacterium of Verrucomicrobiota.</title>
        <authorList>
            <person name="Zhang D.-F."/>
        </authorList>
    </citation>
    <scope>NUCLEOTIDE SEQUENCE [LARGE SCALE GENOMIC DNA]</scope>
    <source>
        <strain evidence="1 2">WL0086</strain>
    </source>
</reference>
<organism evidence="1 2">
    <name type="scientific">Actomonas aquatica</name>
    <dbReference type="NCBI Taxonomy" id="2866162"/>
    <lineage>
        <taxon>Bacteria</taxon>
        <taxon>Pseudomonadati</taxon>
        <taxon>Verrucomicrobiota</taxon>
        <taxon>Opitutia</taxon>
        <taxon>Opitutales</taxon>
        <taxon>Opitutaceae</taxon>
        <taxon>Actomonas</taxon>
    </lineage>
</organism>
<proteinExistence type="predicted"/>
<sequence>MSYTPQSSLKRNVTTACFAAVLLALVWMLANTAAVVRRQSAQNLRDEGATLSIARLAPNEKVVFAIESTGCFNFSLHEFEISGGRMKGVRVTEMDRDAPDRTPGKQVMVGLLTDAQVAGLDGFLKYLRANDELFSSTTQNALRVGYYRDGKMIGSEGFETYGGVRLLTDEDFDPDGVRTLMRLGLSYDEAANLCEPHNVLWAEQERHDLAGVVTEL</sequence>
<protein>
    <submittedName>
        <fullName evidence="1">Uncharacterized protein</fullName>
    </submittedName>
</protein>
<dbReference type="RefSeq" id="WP_221030248.1">
    <property type="nucleotide sequence ID" value="NZ_CP139781.1"/>
</dbReference>
<evidence type="ECO:0000313" key="2">
    <source>
        <dbReference type="Proteomes" id="UP000738431"/>
    </source>
</evidence>
<gene>
    <name evidence="1" type="ORF">K1X11_022485</name>
</gene>
<dbReference type="Proteomes" id="UP000738431">
    <property type="component" value="Chromosome"/>
</dbReference>
<accession>A0ABZ1C8D3</accession>